<evidence type="ECO:0000313" key="1">
    <source>
        <dbReference type="EMBL" id="EPR74772.1"/>
    </source>
</evidence>
<gene>
    <name evidence="1" type="ORF">ADIWIN_0136</name>
</gene>
<keyword evidence="1" id="KW-0808">Transferase</keyword>
<dbReference type="Proteomes" id="UP000014962">
    <property type="component" value="Unassembled WGS sequence"/>
</dbReference>
<keyword evidence="2" id="KW-1185">Reference proteome</keyword>
<dbReference type="Gene3D" id="1.50.10.20">
    <property type="match status" value="1"/>
</dbReference>
<dbReference type="SUPFAM" id="SSF48239">
    <property type="entry name" value="Terpenoid cyclases/Protein prenyltransferases"/>
    <property type="match status" value="1"/>
</dbReference>
<dbReference type="InterPro" id="IPR008930">
    <property type="entry name" value="Terpenoid_cyclase/PrenylTrfase"/>
</dbReference>
<sequence length="409" mass="47311">MFKKLLPTGLKETLKDKIKAGLFLVPERNLNIANRVAKDGIDNYINFDYETFKTKSLGYIETMKIEGYEYRFAKSVTKSTLYASIYACMIKGLFGELKNLSLDEKKAWANYLDAFQSEADGYFRDPNLNGDEFETDGAWGDGWGKNHLAGHIIIAYGRLGHRPKHSFKFLEPYYNEDYLNKWLAEFDFSDRVWPQSNYIMNLVTLLQYSRDYMNNEKAQKPITRILNWLRESQRRDTGMWHTYDLKTYHNVADAIRGAYHFYPLFFYENEVLPFGDKIVDVILKSQNSWGGFEDEGKAAGACEDIDALDPLLRFALCTGHKTKDVNFAVKKAMIWYLASLNKSGGFEFMVETPNEYGKHPVTTSKINEANMFATWFRTLGMAYICDYLEVDNDFDIGTFPGYEISLNVK</sequence>
<dbReference type="RefSeq" id="WP_020895737.1">
    <property type="nucleotide sequence ID" value="NZ_ATMR01000007.1"/>
</dbReference>
<accession>S7VZB5</accession>
<proteinExistence type="predicted"/>
<evidence type="ECO:0000313" key="2">
    <source>
        <dbReference type="Proteomes" id="UP000014962"/>
    </source>
</evidence>
<dbReference type="STRING" id="641526.ADIWIN_0136"/>
<protein>
    <submittedName>
        <fullName evidence="1">Glycosyl transferase, family 2</fullName>
    </submittedName>
</protein>
<dbReference type="AlphaFoldDB" id="S7VZB5"/>
<dbReference type="OrthoDB" id="250138at2"/>
<comment type="caution">
    <text evidence="1">The sequence shown here is derived from an EMBL/GenBank/DDBJ whole genome shotgun (WGS) entry which is preliminary data.</text>
</comment>
<organism evidence="1 2">
    <name type="scientific">Winogradskyella psychrotolerans RS-3</name>
    <dbReference type="NCBI Taxonomy" id="641526"/>
    <lineage>
        <taxon>Bacteria</taxon>
        <taxon>Pseudomonadati</taxon>
        <taxon>Bacteroidota</taxon>
        <taxon>Flavobacteriia</taxon>
        <taxon>Flavobacteriales</taxon>
        <taxon>Flavobacteriaceae</taxon>
        <taxon>Winogradskyella</taxon>
    </lineage>
</organism>
<dbReference type="EMBL" id="ATMR01000007">
    <property type="protein sequence ID" value="EPR74772.1"/>
    <property type="molecule type" value="Genomic_DNA"/>
</dbReference>
<name>S7VZB5_9FLAO</name>
<reference evidence="1 2" key="1">
    <citation type="journal article" date="2013" name="Genome Announc.">
        <title>Draft Genome Sequence of Winogradskyella psychrotolerans RS-3T, Isolated from the Marine Transect of Kongsfjorden, Ny-Alesund, Svalbard, Arctic Ocean.</title>
        <authorList>
            <person name="Kumar Pinnaka A."/>
            <person name="Ara S."/>
            <person name="Singh A."/>
            <person name="Shivaji S."/>
        </authorList>
    </citation>
    <scope>NUCLEOTIDE SEQUENCE [LARGE SCALE GENOMIC DNA]</scope>
    <source>
        <strain evidence="1 2">RS-3</strain>
    </source>
</reference>
<dbReference type="eggNOG" id="ENOG50330T6">
    <property type="taxonomic scope" value="Bacteria"/>
</dbReference>
<dbReference type="GO" id="GO:0016740">
    <property type="term" value="F:transferase activity"/>
    <property type="evidence" value="ECO:0007669"/>
    <property type="project" value="UniProtKB-KW"/>
</dbReference>